<dbReference type="InterPro" id="IPR004518">
    <property type="entry name" value="MazG-like_dom"/>
</dbReference>
<dbReference type="NCBIfam" id="TIGR00444">
    <property type="entry name" value="mazG"/>
    <property type="match status" value="1"/>
</dbReference>
<organism evidence="2 3">
    <name type="scientific">Zymobacter palmae</name>
    <dbReference type="NCBI Taxonomy" id="33074"/>
    <lineage>
        <taxon>Bacteria</taxon>
        <taxon>Pseudomonadati</taxon>
        <taxon>Pseudomonadota</taxon>
        <taxon>Gammaproteobacteria</taxon>
        <taxon>Oceanospirillales</taxon>
        <taxon>Halomonadaceae</taxon>
        <taxon>Zymobacter group</taxon>
        <taxon>Zymobacter</taxon>
    </lineage>
</organism>
<dbReference type="GO" id="GO:0006203">
    <property type="term" value="P:dGTP catabolic process"/>
    <property type="evidence" value="ECO:0007669"/>
    <property type="project" value="TreeGrafter"/>
</dbReference>
<dbReference type="GO" id="GO:0006950">
    <property type="term" value="P:response to stress"/>
    <property type="evidence" value="ECO:0007669"/>
    <property type="project" value="UniProtKB-ARBA"/>
</dbReference>
<dbReference type="NCBIfam" id="NF007113">
    <property type="entry name" value="PRK09562.1"/>
    <property type="match status" value="1"/>
</dbReference>
<dbReference type="GO" id="GO:0046081">
    <property type="term" value="P:dUTP catabolic process"/>
    <property type="evidence" value="ECO:0007669"/>
    <property type="project" value="TreeGrafter"/>
</dbReference>
<dbReference type="GO" id="GO:0046052">
    <property type="term" value="P:UTP catabolic process"/>
    <property type="evidence" value="ECO:0007669"/>
    <property type="project" value="TreeGrafter"/>
</dbReference>
<dbReference type="InterPro" id="IPR048015">
    <property type="entry name" value="NTP-PPase_MazG-like_N"/>
</dbReference>
<dbReference type="Gene3D" id="1.10.287.1080">
    <property type="entry name" value="MazG-like"/>
    <property type="match status" value="2"/>
</dbReference>
<dbReference type="AlphaFoldDB" id="A0A348HG88"/>
<dbReference type="CDD" id="cd11528">
    <property type="entry name" value="NTP-PPase_MazG_Nterm"/>
    <property type="match status" value="1"/>
</dbReference>
<reference evidence="2 3" key="1">
    <citation type="submission" date="2018-09" db="EMBL/GenBank/DDBJ databases">
        <title>Zymobacter palmae IAM14233 (=T109) whole genome analysis.</title>
        <authorList>
            <person name="Yanase H."/>
        </authorList>
    </citation>
    <scope>NUCLEOTIDE SEQUENCE [LARGE SCALE GENOMIC DNA]</scope>
    <source>
        <strain evidence="2 3">IAM14233</strain>
    </source>
</reference>
<accession>A0A348HG88</accession>
<dbReference type="Pfam" id="PF03819">
    <property type="entry name" value="MazG"/>
    <property type="match status" value="2"/>
</dbReference>
<dbReference type="GO" id="GO:0047429">
    <property type="term" value="F:nucleoside triphosphate diphosphatase activity"/>
    <property type="evidence" value="ECO:0007669"/>
    <property type="project" value="InterPro"/>
</dbReference>
<dbReference type="GO" id="GO:0046047">
    <property type="term" value="P:TTP catabolic process"/>
    <property type="evidence" value="ECO:0007669"/>
    <property type="project" value="TreeGrafter"/>
</dbReference>
<dbReference type="RefSeq" id="WP_038278231.1">
    <property type="nucleotide sequence ID" value="NZ_AP018933.1"/>
</dbReference>
<feature type="domain" description="NTP pyrophosphohydrolase MazG-like" evidence="1">
    <location>
        <begin position="182"/>
        <end position="242"/>
    </location>
</feature>
<dbReference type="STRING" id="1123510.GCA_000620025_02072"/>
<dbReference type="PANTHER" id="PTHR30522">
    <property type="entry name" value="NUCLEOSIDE TRIPHOSPHATE PYROPHOSPHOHYDROLASE"/>
    <property type="match status" value="1"/>
</dbReference>
<dbReference type="Proteomes" id="UP000267342">
    <property type="component" value="Chromosome"/>
</dbReference>
<dbReference type="SUPFAM" id="SSF101386">
    <property type="entry name" value="all-alpha NTP pyrophosphatases"/>
    <property type="match status" value="2"/>
</dbReference>
<evidence type="ECO:0000313" key="3">
    <source>
        <dbReference type="Proteomes" id="UP000267342"/>
    </source>
</evidence>
<sequence>MAEQRYTLDDLLTLMRVLRDEQYGCPWDVEQSWDTIVPHTLEEAYEVADAIERRAYDELPKELGDLLFQVVYYARFAEEEGRFDLYDVIHILTAKMVSRHPHVFPDGYLASRREGVPARSLTQADVSRMWEARKRDERDERAEQTRASQLDDIPVGLPALSRSQKLSKRASQVGFDWPDHRGVIEKVHEELAEVEEAIEQGDSAAIKDELGDLLFITASLCRHFDIDAEDALRQGNRKFERRFRAMEPALNAEGDRDPERLDRIWADAKARIYAEG</sequence>
<dbReference type="InterPro" id="IPR011551">
    <property type="entry name" value="NTP_PyrPHydrolase_MazG"/>
</dbReference>
<feature type="domain" description="NTP pyrophosphohydrolase MazG-like" evidence="1">
    <location>
        <begin position="31"/>
        <end position="104"/>
    </location>
</feature>
<evidence type="ECO:0000259" key="1">
    <source>
        <dbReference type="Pfam" id="PF03819"/>
    </source>
</evidence>
<evidence type="ECO:0000313" key="2">
    <source>
        <dbReference type="EMBL" id="BBG30640.1"/>
    </source>
</evidence>
<dbReference type="InterPro" id="IPR048011">
    <property type="entry name" value="NTP-PPase_MazG-like_C"/>
</dbReference>
<dbReference type="KEGG" id="zpl:ZBT109_1894"/>
<dbReference type="OrthoDB" id="9808939at2"/>
<dbReference type="FunFam" id="1.10.287.1080:FF:000001">
    <property type="entry name" value="Nucleoside triphosphate pyrophosphohydrolase"/>
    <property type="match status" value="1"/>
</dbReference>
<keyword evidence="3" id="KW-1185">Reference proteome</keyword>
<dbReference type="CDD" id="cd11529">
    <property type="entry name" value="NTP-PPase_MazG_Cterm"/>
    <property type="match status" value="1"/>
</dbReference>
<dbReference type="GO" id="GO:0046061">
    <property type="term" value="P:dATP catabolic process"/>
    <property type="evidence" value="ECO:0007669"/>
    <property type="project" value="TreeGrafter"/>
</dbReference>
<name>A0A348HG88_9GAMM</name>
<protein>
    <submittedName>
        <fullName evidence="2">Predicted pyrophosphatase</fullName>
    </submittedName>
</protein>
<dbReference type="EMBL" id="AP018933">
    <property type="protein sequence ID" value="BBG30640.1"/>
    <property type="molecule type" value="Genomic_DNA"/>
</dbReference>
<dbReference type="PANTHER" id="PTHR30522:SF0">
    <property type="entry name" value="NUCLEOSIDE TRIPHOSPHATE PYROPHOSPHOHYDROLASE"/>
    <property type="match status" value="1"/>
</dbReference>
<proteinExistence type="predicted"/>
<dbReference type="GO" id="GO:0046076">
    <property type="term" value="P:dTTP catabolic process"/>
    <property type="evidence" value="ECO:0007669"/>
    <property type="project" value="TreeGrafter"/>
</dbReference>
<gene>
    <name evidence="2" type="ORF">ZBT109_1894</name>
</gene>